<dbReference type="GeneID" id="25475204"/>
<evidence type="ECO:0000313" key="3">
    <source>
        <dbReference type="Proteomes" id="UP000030754"/>
    </source>
</evidence>
<reference evidence="2" key="2">
    <citation type="submission" date="2013-10" db="EMBL/GenBank/DDBJ databases">
        <authorList>
            <person name="Aslett M."/>
        </authorList>
    </citation>
    <scope>NUCLEOTIDE SEQUENCE [LARGE SCALE GENOMIC DNA]</scope>
    <source>
        <strain evidence="2">Houghton</strain>
    </source>
</reference>
<evidence type="ECO:0000313" key="2">
    <source>
        <dbReference type="EMBL" id="CDJ68265.1"/>
    </source>
</evidence>
<accession>U6N2T7</accession>
<proteinExistence type="predicted"/>
<dbReference type="VEuPathDB" id="ToxoDB:ENH_00050560"/>
<dbReference type="EMBL" id="HG725520">
    <property type="protein sequence ID" value="CDJ68265.1"/>
    <property type="molecule type" value="Genomic_DNA"/>
</dbReference>
<feature type="region of interest" description="Disordered" evidence="1">
    <location>
        <begin position="1"/>
        <end position="80"/>
    </location>
</feature>
<reference evidence="2" key="1">
    <citation type="submission" date="2013-10" db="EMBL/GenBank/DDBJ databases">
        <title>Genomic analysis of the causative agents of coccidiosis in chickens.</title>
        <authorList>
            <person name="Reid A.J."/>
            <person name="Blake D."/>
            <person name="Billington K."/>
            <person name="Browne H."/>
            <person name="Dunn M."/>
            <person name="Hung S."/>
            <person name="Kawahara F."/>
            <person name="Miranda-Saavedra D."/>
            <person name="Mourier T."/>
            <person name="Nagra H."/>
            <person name="Otto T.D."/>
            <person name="Rawlings N."/>
            <person name="Sanchez A."/>
            <person name="Sanders M."/>
            <person name="Subramaniam C."/>
            <person name="Tay Y."/>
            <person name="Dear P."/>
            <person name="Doerig C."/>
            <person name="Gruber A."/>
            <person name="Parkinson J."/>
            <person name="Shirley M."/>
            <person name="Wan K.L."/>
            <person name="Berriman M."/>
            <person name="Tomley F."/>
            <person name="Pain A."/>
        </authorList>
    </citation>
    <scope>NUCLEOTIDE SEQUENCE [LARGE SCALE GENOMIC DNA]</scope>
    <source>
        <strain evidence="2">Houghton</strain>
    </source>
</reference>
<dbReference type="AlphaFoldDB" id="U6N2T7"/>
<gene>
    <name evidence="2" type="ORF">ENH_00050560</name>
</gene>
<dbReference type="Proteomes" id="UP000030754">
    <property type="component" value="Unassembled WGS sequence"/>
</dbReference>
<sequence>MHDILSSSDINNGSSGNGATSCRVQQLQLSQHERQHQQKLHRQQRQRTESQQPPKWRQNHPSTGTRETNHNSHNASSNGA</sequence>
<feature type="compositionally biased region" description="Low complexity" evidence="1">
    <location>
        <begin position="71"/>
        <end position="80"/>
    </location>
</feature>
<feature type="compositionally biased region" description="Polar residues" evidence="1">
    <location>
        <begin position="49"/>
        <end position="66"/>
    </location>
</feature>
<protein>
    <submittedName>
        <fullName evidence="2">Uncharacterized protein</fullName>
    </submittedName>
</protein>
<keyword evidence="3" id="KW-1185">Reference proteome</keyword>
<organism evidence="2 3">
    <name type="scientific">Eimeria necatrix</name>
    <dbReference type="NCBI Taxonomy" id="51315"/>
    <lineage>
        <taxon>Eukaryota</taxon>
        <taxon>Sar</taxon>
        <taxon>Alveolata</taxon>
        <taxon>Apicomplexa</taxon>
        <taxon>Conoidasida</taxon>
        <taxon>Coccidia</taxon>
        <taxon>Eucoccidiorida</taxon>
        <taxon>Eimeriorina</taxon>
        <taxon>Eimeriidae</taxon>
        <taxon>Eimeria</taxon>
    </lineage>
</organism>
<feature type="compositionally biased region" description="Polar residues" evidence="1">
    <location>
        <begin position="19"/>
        <end position="30"/>
    </location>
</feature>
<name>U6N2T7_9EIME</name>
<dbReference type="RefSeq" id="XP_013436732.1">
    <property type="nucleotide sequence ID" value="XM_013581278.1"/>
</dbReference>
<feature type="compositionally biased region" description="Low complexity" evidence="1">
    <location>
        <begin position="1"/>
        <end position="18"/>
    </location>
</feature>
<evidence type="ECO:0000256" key="1">
    <source>
        <dbReference type="SAM" id="MobiDB-lite"/>
    </source>
</evidence>